<gene>
    <name evidence="2" type="ORF">C5C51_02375</name>
    <name evidence="1" type="ORF">VT73_03625</name>
</gene>
<dbReference type="STRING" id="145458.APU90_03870"/>
<dbReference type="Proteomes" id="UP000052979">
    <property type="component" value="Unassembled WGS sequence"/>
</dbReference>
<comment type="caution">
    <text evidence="1">The sequence shown here is derived from an EMBL/GenBank/DDBJ whole genome shotgun (WGS) entry which is preliminary data.</text>
</comment>
<proteinExistence type="predicted"/>
<name>A0A0C5BJ24_9MICO</name>
<evidence type="ECO:0008006" key="5">
    <source>
        <dbReference type="Google" id="ProtNLM"/>
    </source>
</evidence>
<dbReference type="OrthoDB" id="7428016at2"/>
<evidence type="ECO:0000313" key="1">
    <source>
        <dbReference type="EMBL" id="KKM46432.1"/>
    </source>
</evidence>
<evidence type="ECO:0000313" key="4">
    <source>
        <dbReference type="Proteomes" id="UP000237966"/>
    </source>
</evidence>
<dbReference type="EMBL" id="LBFI01000024">
    <property type="protein sequence ID" value="KKM46432.1"/>
    <property type="molecule type" value="Genomic_DNA"/>
</dbReference>
<sequence length="174" mass="19450">MKVLLKHVLDTDVDSAWRALQSPTVFREVMSPFLTAASLDKGGFPATWGVGSHTVAMDALGILPIGAQEIHLSYRQVPHQPEVRILRDNGTPLTGALRLITTWDHRMAVAPLPDGRTLFRDKLEFSAGPLSVSLWPSLWAFWQWRGIRIRTLAPSWRHDIGADAQPRGERPDES</sequence>
<dbReference type="Proteomes" id="UP000237966">
    <property type="component" value="Unassembled WGS sequence"/>
</dbReference>
<reference evidence="1 3" key="1">
    <citation type="submission" date="2015-04" db="EMBL/GenBank/DDBJ databases">
        <title>Draft genome sequence of Rathayibacter toxicus strain FH-142 (AKA 70134 or CS 32), a Western Australian isolate.</title>
        <authorList>
            <consortium name="Consortium for Microbial Forensics and Genomics (microFORGE)"/>
            <person name="Knight B.M."/>
            <person name="Roberts D.P."/>
            <person name="Lin D."/>
            <person name="Hari K."/>
            <person name="Fletcher J."/>
            <person name="Melcher U."/>
            <person name="Blagden T."/>
            <person name="Luster D.G."/>
            <person name="Sechler A.J."/>
            <person name="Schneider W.L."/>
            <person name="Winegar R.A."/>
        </authorList>
    </citation>
    <scope>NUCLEOTIDE SEQUENCE [LARGE SCALE GENOMIC DNA]</scope>
    <source>
        <strain evidence="1 3">FH142</strain>
    </source>
</reference>
<dbReference type="EMBL" id="PSWU01000004">
    <property type="protein sequence ID" value="PPI16575.1"/>
    <property type="molecule type" value="Genomic_DNA"/>
</dbReference>
<dbReference type="GeneID" id="93667845"/>
<protein>
    <recommendedName>
        <fullName evidence="5">SRPBCC family protein</fullName>
    </recommendedName>
</protein>
<accession>A0A0C5BJ24</accession>
<organism evidence="1 3">
    <name type="scientific">Rathayibacter toxicus</name>
    <dbReference type="NCBI Taxonomy" id="145458"/>
    <lineage>
        <taxon>Bacteria</taxon>
        <taxon>Bacillati</taxon>
        <taxon>Actinomycetota</taxon>
        <taxon>Actinomycetes</taxon>
        <taxon>Micrococcales</taxon>
        <taxon>Microbacteriaceae</taxon>
        <taxon>Rathayibacter</taxon>
    </lineage>
</organism>
<evidence type="ECO:0000313" key="3">
    <source>
        <dbReference type="Proteomes" id="UP000052979"/>
    </source>
</evidence>
<dbReference type="PATRIC" id="fig|145458.7.peg.616"/>
<dbReference type="eggNOG" id="ENOG5032VFB">
    <property type="taxonomic scope" value="Bacteria"/>
</dbReference>
<dbReference type="AlphaFoldDB" id="A0A0C5BJ24"/>
<keyword evidence="3" id="KW-1185">Reference proteome</keyword>
<reference evidence="2 4" key="2">
    <citation type="submission" date="2018-02" db="EMBL/GenBank/DDBJ databases">
        <title>Bacteriophage NCPPB3778 and a type I-E CRISPR drive the evolution of the US Biological Select Agent, Rathayibacter toxicus.</title>
        <authorList>
            <person name="Davis E.W.II."/>
            <person name="Tabima J.F."/>
            <person name="Weisberg A.J."/>
            <person name="Lopes L.D."/>
            <person name="Wiseman M.S."/>
            <person name="Wiseman M.S."/>
            <person name="Pupko T."/>
            <person name="Belcher M.S."/>
            <person name="Sechler A.J."/>
            <person name="Tancos M.A."/>
            <person name="Schroeder B.K."/>
            <person name="Murray T.D."/>
            <person name="Luster D.G."/>
            <person name="Schneider W.L."/>
            <person name="Rogers E."/>
            <person name="Andreote F.D."/>
            <person name="Grunwald N.J."/>
            <person name="Putnam M.L."/>
            <person name="Chang J.H."/>
        </authorList>
    </citation>
    <scope>NUCLEOTIDE SEQUENCE [LARGE SCALE GENOMIC DNA]</scope>
    <source>
        <strain evidence="2 4">FH99</strain>
    </source>
</reference>
<dbReference type="RefSeq" id="WP_027692600.1">
    <property type="nucleotide sequence ID" value="NZ_CP010848.1"/>
</dbReference>
<dbReference type="KEGG" id="rtx:TI83_02600"/>
<evidence type="ECO:0000313" key="2">
    <source>
        <dbReference type="EMBL" id="PPI16575.1"/>
    </source>
</evidence>